<reference evidence="7" key="1">
    <citation type="journal article" date="2006" name="Proc. Natl. Acad. Sci. U.S.A.">
        <title>Genome analysis of the smallest free-living eukaryote Ostreococcus tauri unveils many unique features.</title>
        <authorList>
            <person name="Derelle E."/>
            <person name="Ferraz C."/>
            <person name="Rombauts S."/>
            <person name="Rouze P."/>
            <person name="Worden A.Z."/>
            <person name="Robbens S."/>
            <person name="Partensky F."/>
            <person name="Degroeve S."/>
            <person name="Echeynie S."/>
            <person name="Cooke R."/>
            <person name="Saeys Y."/>
            <person name="Wuyts J."/>
            <person name="Jabbari K."/>
            <person name="Bowler C."/>
            <person name="Panaud O."/>
            <person name="Piegu B."/>
            <person name="Ball S.G."/>
            <person name="Ral J.-P."/>
            <person name="Bouget F.-Y."/>
            <person name="Piganeau G."/>
            <person name="De Baets B."/>
            <person name="Picard A."/>
            <person name="Delseny M."/>
            <person name="Demaille J."/>
            <person name="Van de Peer Y."/>
            <person name="Moreau H."/>
        </authorList>
    </citation>
    <scope>NUCLEOTIDE SEQUENCE [LARGE SCALE GENOMIC DNA]</scope>
    <source>
        <strain evidence="7">OTTH 0595 / CCAP 157/2 / RCC745</strain>
    </source>
</reference>
<dbReference type="GeneID" id="9831174"/>
<comment type="cofactor">
    <cofactor evidence="1">
        <name>thiamine diphosphate</name>
        <dbReference type="ChEBI" id="CHEBI:58937"/>
    </cofactor>
</comment>
<comment type="similarity">
    <text evidence="2">Belongs to the alpha-ketoglutarate dehydrogenase family.</text>
</comment>
<evidence type="ECO:0000256" key="4">
    <source>
        <dbReference type="ARBA" id="ARBA00023052"/>
    </source>
</evidence>
<evidence type="ECO:0000256" key="1">
    <source>
        <dbReference type="ARBA" id="ARBA00001964"/>
    </source>
</evidence>
<organism evidence="6 7">
    <name type="scientific">Ostreococcus tauri</name>
    <name type="common">Marine green alga</name>
    <dbReference type="NCBI Taxonomy" id="70448"/>
    <lineage>
        <taxon>Eukaryota</taxon>
        <taxon>Viridiplantae</taxon>
        <taxon>Chlorophyta</taxon>
        <taxon>Mamiellophyceae</taxon>
        <taxon>Mamiellales</taxon>
        <taxon>Bathycoccaceae</taxon>
        <taxon>Ostreococcus</taxon>
    </lineage>
</organism>
<dbReference type="OrthoDB" id="413077at2759"/>
<dbReference type="InterPro" id="IPR029061">
    <property type="entry name" value="THDP-binding"/>
</dbReference>
<dbReference type="RefSeq" id="XP_022840293.1">
    <property type="nucleotide sequence ID" value="XM_022985183.1"/>
</dbReference>
<proteinExistence type="inferred from homology"/>
<dbReference type="GO" id="GO:0004591">
    <property type="term" value="F:oxoglutarate dehydrogenase (succinyl-transferring) activity"/>
    <property type="evidence" value="ECO:0007669"/>
    <property type="project" value="TreeGrafter"/>
</dbReference>
<dbReference type="Pfam" id="PF00676">
    <property type="entry name" value="E1_dh"/>
    <property type="match status" value="1"/>
</dbReference>
<keyword evidence="7" id="KW-1185">Reference proteome</keyword>
<dbReference type="GO" id="GO:0006099">
    <property type="term" value="P:tricarboxylic acid cycle"/>
    <property type="evidence" value="ECO:0007669"/>
    <property type="project" value="TreeGrafter"/>
</dbReference>
<dbReference type="InterPro" id="IPR042179">
    <property type="entry name" value="KGD_C_sf"/>
</dbReference>
<dbReference type="InterPro" id="IPR031717">
    <property type="entry name" value="ODO-1/KGD_C"/>
</dbReference>
<dbReference type="InParanoid" id="A0A096P8J0"/>
<protein>
    <submittedName>
        <fullName evidence="6">2-oxoglutarate dehydrogenase, E1 component</fullName>
    </submittedName>
</protein>
<dbReference type="Gene3D" id="3.40.50.970">
    <property type="match status" value="1"/>
</dbReference>
<evidence type="ECO:0000313" key="6">
    <source>
        <dbReference type="EMBL" id="CEG00279.1"/>
    </source>
</evidence>
<dbReference type="PIRSF" id="PIRSF000157">
    <property type="entry name" value="Oxoglu_dh_E1"/>
    <property type="match status" value="1"/>
</dbReference>
<dbReference type="Gene3D" id="3.40.50.12470">
    <property type="match status" value="2"/>
</dbReference>
<dbReference type="AlphaFoldDB" id="A0A096P8J0"/>
<keyword evidence="4" id="KW-0786">Thiamine pyrophosphate</keyword>
<dbReference type="Gene3D" id="3.40.50.11610">
    <property type="entry name" value="Multifunctional 2-oxoglutarate metabolism enzyme, C-terminal domain"/>
    <property type="match status" value="1"/>
</dbReference>
<evidence type="ECO:0000313" key="7">
    <source>
        <dbReference type="Proteomes" id="UP000009170"/>
    </source>
</evidence>
<dbReference type="Pfam" id="PF16870">
    <property type="entry name" value="OxoGdeHyase_C"/>
    <property type="match status" value="1"/>
</dbReference>
<dbReference type="KEGG" id="ota:OT_ostta16g00520"/>
<dbReference type="GO" id="GO:0005739">
    <property type="term" value="C:mitochondrion"/>
    <property type="evidence" value="ECO:0007669"/>
    <property type="project" value="TreeGrafter"/>
</dbReference>
<reference evidence="6 7" key="2">
    <citation type="journal article" date="2014" name="BMC Genomics">
        <title>An improved genome of the model marine alga Ostreococcus tauri unfolds by assessing Illumina de novo assemblies.</title>
        <authorList>
            <person name="Blanc-Mathieu R."/>
            <person name="Verhelst B."/>
            <person name="Derelle E."/>
            <person name="Rombauts S."/>
            <person name="Bouget F.Y."/>
            <person name="Carre I."/>
            <person name="Chateau A."/>
            <person name="Eyre-Walker A."/>
            <person name="Grimsley N."/>
            <person name="Moreau H."/>
            <person name="Piegu B."/>
            <person name="Rivals E."/>
            <person name="Schackwitz W."/>
            <person name="Van de Peer Y."/>
            <person name="Piganeau G."/>
        </authorList>
    </citation>
    <scope>NUCLEOTIDE SEQUENCE [LARGE SCALE GENOMIC DNA]</scope>
    <source>
        <strain evidence="7">OTTH 0595 / CCAP 157/2 / RCC745</strain>
    </source>
</reference>
<feature type="domain" description="Transketolase-like pyrimidine-binding" evidence="5">
    <location>
        <begin position="649"/>
        <end position="848"/>
    </location>
</feature>
<dbReference type="CDD" id="cd02016">
    <property type="entry name" value="TPP_E1_OGDC_like"/>
    <property type="match status" value="1"/>
</dbReference>
<accession>A0A096P8J0</accession>
<dbReference type="GO" id="GO:0045252">
    <property type="term" value="C:oxoglutarate dehydrogenase complex"/>
    <property type="evidence" value="ECO:0007669"/>
    <property type="project" value="TreeGrafter"/>
</dbReference>
<dbReference type="STRING" id="70448.A0A096P8J0"/>
<dbReference type="Gene3D" id="1.10.287.1150">
    <property type="entry name" value="TPP helical domain"/>
    <property type="match status" value="1"/>
</dbReference>
<comment type="caution">
    <text evidence="6">The sequence shown here is derived from an EMBL/GenBank/DDBJ whole genome shotgun (WGS) entry which is preliminary data.</text>
</comment>
<dbReference type="SUPFAM" id="SSF52518">
    <property type="entry name" value="Thiamin diphosphate-binding fold (THDP-binding)"/>
    <property type="match status" value="3"/>
</dbReference>
<dbReference type="EMBL" id="CAID01000016">
    <property type="protein sequence ID" value="CEG00279.1"/>
    <property type="molecule type" value="Genomic_DNA"/>
</dbReference>
<dbReference type="InterPro" id="IPR001017">
    <property type="entry name" value="DH_E1"/>
</dbReference>
<dbReference type="GO" id="GO:0030976">
    <property type="term" value="F:thiamine pyrophosphate binding"/>
    <property type="evidence" value="ECO:0007669"/>
    <property type="project" value="InterPro"/>
</dbReference>
<sequence>MASRRISSVGDRLRRSSALAASTRATNARETGDTVLHIGNHRAWIRHGIGRARRARSSEAASHDALRLIELARAVRARGHLTASLDPLGRSLGPITKGFETMEATTPADARDIHALITGYPNLLYKDGERVSLGKYLGLRESDANVAHYLGEDAATLDPSGRAEKTRWRANELFERLRDVYCGTMSVECNHLTSQDRKRWLRMQFESGPERPSEKTRRKTLARLLRADMLENFLAERFPSAKRFGLEGAESLIPGLQAFVERAAERRVESIVLGMPHRGRLNVLHNVFGKPLGAISAEIVDDRSSFLVGDVRYHLGARARVDVEIEEGEKRPVTMTLVPNPSHLEMVNAVVSGVVRAKQFRRDPEAQGAGARAHVLPLLLHGDASFCGLGQTAEVMTLQDLPDYSTGGTVHVIVNNQIGFTTVPRRARSSPHPSDVAKAYGAPIIHVNGDDPDAVIRAMRLAADYRAEFQSDVVVNYVCYRRFGHNELDDPSITLPLMSKRIDSTPRVAATYANVCVAEGMLSNDELRELKEDITRDLATDSATHQHFIPTTESWLASTHSVTTGIAGREALITSCGTGMPLDALKEICYSITSPPADKNFELHPYVSAMFEARRKAMEPEAQVGTGRIDWATAEALAFASILMHPDDKYWGKHVAWWMNPDEEAPLGSHAHVRISGQDVVRGTFNHRHAAVYCSRTSFEHIPLDNMGVGSQNRFIAANSPLSEHAVLGFEYGFSIEAGKEALTIWEAQFGDFANNAQVIIDQFICSGEERWGQRSNLVLLLPHGYEGQGPDHSSARPERWLAAANDDPDALPGNAAADIAFAERTFEALGPDADGFVYVEKIKMILQPDEVEDTAKTETFARALESSDGSDTSGMWEDIKAYFGSSGKIHRRDWIRYMRRRARASFMTRANFVLVQPSTPAQYFHVLRRHMSSPHTKPLVILTPKTLLHHKYCASKLMDFAPKSSFRRVIADGDAGDDVTRHESIPLKPANEIKRVVLCTGKMYYQLARQRLAKKIDDIAIVRLEQLFPFPHDALARRLQRYPNAHLVWAQEEPKNMGYWAYVAPRIATTERATRTRATSDISRLRYVGRPPAASAATGSFAIHTTETASVINQALDADEMHSV</sequence>
<dbReference type="Pfam" id="PF02779">
    <property type="entry name" value="Transket_pyr"/>
    <property type="match status" value="1"/>
</dbReference>
<name>A0A096P8J0_OSTTA</name>
<evidence type="ECO:0000259" key="5">
    <source>
        <dbReference type="SMART" id="SM00861"/>
    </source>
</evidence>
<keyword evidence="3" id="KW-0560">Oxidoreductase</keyword>
<dbReference type="PANTHER" id="PTHR23152:SF35">
    <property type="entry name" value="2-OXOGLUTARATE DEHYDROGENASE E1 COMPONENT"/>
    <property type="match status" value="1"/>
</dbReference>
<dbReference type="SMART" id="SM00861">
    <property type="entry name" value="Transket_pyr"/>
    <property type="match status" value="1"/>
</dbReference>
<dbReference type="InterPro" id="IPR011603">
    <property type="entry name" value="2oxoglutarate_DH_E1"/>
</dbReference>
<evidence type="ECO:0000256" key="3">
    <source>
        <dbReference type="ARBA" id="ARBA00023002"/>
    </source>
</evidence>
<dbReference type="PANTHER" id="PTHR23152">
    <property type="entry name" value="2-OXOGLUTARATE DEHYDROGENASE"/>
    <property type="match status" value="1"/>
</dbReference>
<dbReference type="Proteomes" id="UP000009170">
    <property type="component" value="Unassembled WGS sequence"/>
</dbReference>
<evidence type="ECO:0000256" key="2">
    <source>
        <dbReference type="ARBA" id="ARBA00006936"/>
    </source>
</evidence>
<dbReference type="InterPro" id="IPR005475">
    <property type="entry name" value="Transketolase-like_Pyr-bd"/>
</dbReference>
<gene>
    <name evidence="6" type="ORF">OT_ostta16g00520</name>
</gene>